<reference evidence="2 3" key="1">
    <citation type="submission" date="2017-03" db="EMBL/GenBank/DDBJ databases">
        <title>Genome of the blue death feigning beetle - Asbolus verrucosus.</title>
        <authorList>
            <person name="Rider S.D."/>
        </authorList>
    </citation>
    <scope>NUCLEOTIDE SEQUENCE [LARGE SCALE GENOMIC DNA]</scope>
    <source>
        <strain evidence="2">Butters</strain>
        <tissue evidence="2">Head and leg muscle</tissue>
    </source>
</reference>
<keyword evidence="3" id="KW-1185">Reference proteome</keyword>
<organism evidence="2 3">
    <name type="scientific">Asbolus verrucosus</name>
    <name type="common">Desert ironclad beetle</name>
    <dbReference type="NCBI Taxonomy" id="1661398"/>
    <lineage>
        <taxon>Eukaryota</taxon>
        <taxon>Metazoa</taxon>
        <taxon>Ecdysozoa</taxon>
        <taxon>Arthropoda</taxon>
        <taxon>Hexapoda</taxon>
        <taxon>Insecta</taxon>
        <taxon>Pterygota</taxon>
        <taxon>Neoptera</taxon>
        <taxon>Endopterygota</taxon>
        <taxon>Coleoptera</taxon>
        <taxon>Polyphaga</taxon>
        <taxon>Cucujiformia</taxon>
        <taxon>Tenebrionidae</taxon>
        <taxon>Pimeliinae</taxon>
        <taxon>Asbolus</taxon>
    </lineage>
</organism>
<keyword evidence="1" id="KW-0472">Membrane</keyword>
<name>A0A482VDS8_ASBVE</name>
<evidence type="ECO:0000313" key="2">
    <source>
        <dbReference type="EMBL" id="RZB41414.1"/>
    </source>
</evidence>
<dbReference type="AlphaFoldDB" id="A0A482VDS8"/>
<accession>A0A482VDS8</accession>
<keyword evidence="1" id="KW-1133">Transmembrane helix</keyword>
<proteinExistence type="predicted"/>
<evidence type="ECO:0000256" key="1">
    <source>
        <dbReference type="SAM" id="Phobius"/>
    </source>
</evidence>
<evidence type="ECO:0000313" key="3">
    <source>
        <dbReference type="Proteomes" id="UP000292052"/>
    </source>
</evidence>
<dbReference type="OrthoDB" id="6724648at2759"/>
<protein>
    <submittedName>
        <fullName evidence="2">Uncharacterized protein</fullName>
    </submittedName>
</protein>
<comment type="caution">
    <text evidence="2">The sequence shown here is derived from an EMBL/GenBank/DDBJ whole genome shotgun (WGS) entry which is preliminary data.</text>
</comment>
<feature type="transmembrane region" description="Helical" evidence="1">
    <location>
        <begin position="92"/>
        <end position="113"/>
    </location>
</feature>
<dbReference type="Proteomes" id="UP000292052">
    <property type="component" value="Unassembled WGS sequence"/>
</dbReference>
<keyword evidence="1" id="KW-0812">Transmembrane</keyword>
<gene>
    <name evidence="2" type="ORF">BDFB_009201</name>
</gene>
<sequence length="127" mass="15029">MTADLNQHILNLKPSVVPQPPHEPYTLTFFVENETDNNARHLQLTDFTDSQSHRQAYSNYYDDVIVESYENPVDKAKFSRYGRGAGHESYCVLSALLYFVTVTTFVYLAILWIKQKMYIRMEQMHWW</sequence>
<dbReference type="EMBL" id="QDEB01113328">
    <property type="protein sequence ID" value="RZB41414.1"/>
    <property type="molecule type" value="Genomic_DNA"/>
</dbReference>